<dbReference type="InterPro" id="IPR024534">
    <property type="entry name" value="JetD_C"/>
</dbReference>
<dbReference type="PIRSF" id="PIRSF028408">
    <property type="entry name" value="UCP028408"/>
    <property type="match status" value="1"/>
</dbReference>
<dbReference type="InterPro" id="IPR024537">
    <property type="entry name" value="DUF3322"/>
</dbReference>
<protein>
    <submittedName>
        <fullName evidence="3">DUF3322 and DUF2220 domain-containing protein</fullName>
    </submittedName>
</protein>
<evidence type="ECO:0000313" key="4">
    <source>
        <dbReference type="Proteomes" id="UP001501257"/>
    </source>
</evidence>
<dbReference type="Pfam" id="PF11795">
    <property type="entry name" value="DUF3322"/>
    <property type="match status" value="1"/>
</dbReference>
<evidence type="ECO:0000259" key="1">
    <source>
        <dbReference type="Pfam" id="PF09983"/>
    </source>
</evidence>
<dbReference type="InterPro" id="IPR014544">
    <property type="entry name" value="UCP028408"/>
</dbReference>
<keyword evidence="4" id="KW-1185">Reference proteome</keyword>
<evidence type="ECO:0000259" key="2">
    <source>
        <dbReference type="Pfam" id="PF11795"/>
    </source>
</evidence>
<gene>
    <name evidence="3" type="ORF">GCM10025778_28630</name>
</gene>
<dbReference type="Proteomes" id="UP001501257">
    <property type="component" value="Unassembled WGS sequence"/>
</dbReference>
<dbReference type="Pfam" id="PF09983">
    <property type="entry name" value="JetD_C"/>
    <property type="match status" value="1"/>
</dbReference>
<comment type="caution">
    <text evidence="3">The sequence shown here is derived from an EMBL/GenBank/DDBJ whole genome shotgun (WGS) entry which is preliminary data.</text>
</comment>
<evidence type="ECO:0000313" key="3">
    <source>
        <dbReference type="EMBL" id="GAA5228329.1"/>
    </source>
</evidence>
<reference evidence="4" key="1">
    <citation type="journal article" date="2019" name="Int. J. Syst. Evol. Microbiol.">
        <title>The Global Catalogue of Microorganisms (GCM) 10K type strain sequencing project: providing services to taxonomists for standard genome sequencing and annotation.</title>
        <authorList>
            <consortium name="The Broad Institute Genomics Platform"/>
            <consortium name="The Broad Institute Genome Sequencing Center for Infectious Disease"/>
            <person name="Wu L."/>
            <person name="Ma J."/>
        </authorList>
    </citation>
    <scope>NUCLEOTIDE SEQUENCE [LARGE SCALE GENOMIC DNA]</scope>
    <source>
        <strain evidence="4">JCM 18952</strain>
    </source>
</reference>
<dbReference type="RefSeq" id="WP_210099389.1">
    <property type="nucleotide sequence ID" value="NZ_BAABLK010000037.1"/>
</dbReference>
<feature type="domain" description="DUF3322" evidence="2">
    <location>
        <begin position="13"/>
        <end position="190"/>
    </location>
</feature>
<feature type="domain" description="Wadjet protein JetD C-terminal" evidence="1">
    <location>
        <begin position="213"/>
        <end position="389"/>
    </location>
</feature>
<organism evidence="3 4">
    <name type="scientific">Paeniglutamicibacter antarcticus</name>
    <dbReference type="NCBI Taxonomy" id="494023"/>
    <lineage>
        <taxon>Bacteria</taxon>
        <taxon>Bacillati</taxon>
        <taxon>Actinomycetota</taxon>
        <taxon>Actinomycetes</taxon>
        <taxon>Micrococcales</taxon>
        <taxon>Micrococcaceae</taxon>
        <taxon>Paeniglutamicibacter</taxon>
    </lineage>
</organism>
<sequence>MATEQSLWSTVAALRAASARSWERGEILRELLEPSGVYPRRRALKSPTAGELRQHFAQVRTWAGELHSGARHFRLETRSIGHQSIGANEVPQAIWFDAVQDEIGFLGKAKDAARFLALAEELQFLEPGLRAWVLLKPFALLALDQEALVVARVSRWLVEHPDPGIYVRQLALDGVHTKFVEKHVRSIDEMAAVLVNTVAPRSSGMKSFRERHGFTREPEMVRVRAMSSILKAPGGATDLQLPAEAFETMAPGVRTVLVTENKTNFLALPLLPETLVVFGAGYGFAGLRSAEWVSRCELVYWGDLDTHGFAILNQLRTHHRHVRSVLMDRRTLLEHRGFWGVEGTPMKGTLAALSDEETELYAELVAGSHGKNIRLEQEQINWEYALEELARICRWEATGRSRP</sequence>
<name>A0ABP9TNK7_9MICC</name>
<accession>A0ABP9TNK7</accession>
<dbReference type="EMBL" id="BAABLK010000037">
    <property type="protein sequence ID" value="GAA5228329.1"/>
    <property type="molecule type" value="Genomic_DNA"/>
</dbReference>
<proteinExistence type="predicted"/>